<dbReference type="PROSITE" id="PS50853">
    <property type="entry name" value="FN3"/>
    <property type="match status" value="1"/>
</dbReference>
<organism evidence="3 4">
    <name type="scientific">Pontibacter aydingkolensis</name>
    <dbReference type="NCBI Taxonomy" id="1911536"/>
    <lineage>
        <taxon>Bacteria</taxon>
        <taxon>Pseudomonadati</taxon>
        <taxon>Bacteroidota</taxon>
        <taxon>Cytophagia</taxon>
        <taxon>Cytophagales</taxon>
        <taxon>Hymenobacteraceae</taxon>
        <taxon>Pontibacter</taxon>
    </lineage>
</organism>
<dbReference type="CDD" id="cd00063">
    <property type="entry name" value="FN3"/>
    <property type="match status" value="1"/>
</dbReference>
<reference evidence="3 4" key="1">
    <citation type="journal article" date="2016" name="Int. J. Syst. Evol. Microbiol.">
        <title>Pontibacter aydingkolensis sp. nov., isolated from soil of a salt lake.</title>
        <authorList>
            <person name="Osman G."/>
            <person name="Zhang T."/>
            <person name="Lou K."/>
            <person name="Gao Y."/>
            <person name="Chang W."/>
            <person name="Lin Q."/>
            <person name="Yang H.M."/>
            <person name="Huo X.D."/>
            <person name="Wang N."/>
        </authorList>
    </citation>
    <scope>NUCLEOTIDE SEQUENCE [LARGE SCALE GENOMIC DNA]</scope>
    <source>
        <strain evidence="3 4">KACC 19255</strain>
    </source>
</reference>
<dbReference type="Pfam" id="PF19078">
    <property type="entry name" value="Big_12"/>
    <property type="match status" value="4"/>
</dbReference>
<dbReference type="Pfam" id="PF13585">
    <property type="entry name" value="CHU_C"/>
    <property type="match status" value="1"/>
</dbReference>
<dbReference type="Pfam" id="PF19077">
    <property type="entry name" value="Big_13"/>
    <property type="match status" value="3"/>
</dbReference>
<name>A0ABS7CSA7_9BACT</name>
<gene>
    <name evidence="3" type="ORF">K0O23_06605</name>
</gene>
<evidence type="ECO:0000259" key="2">
    <source>
        <dbReference type="PROSITE" id="PS50853"/>
    </source>
</evidence>
<dbReference type="Pfam" id="PF00657">
    <property type="entry name" value="Lipase_GDSL"/>
    <property type="match status" value="1"/>
</dbReference>
<dbReference type="Pfam" id="PF07532">
    <property type="entry name" value="Big_4"/>
    <property type="match status" value="1"/>
</dbReference>
<dbReference type="InterPro" id="IPR044048">
    <property type="entry name" value="Big_12"/>
</dbReference>
<keyword evidence="4" id="KW-1185">Reference proteome</keyword>
<dbReference type="InterPro" id="IPR036116">
    <property type="entry name" value="FN3_sf"/>
</dbReference>
<dbReference type="EMBL" id="JAHYXK010000004">
    <property type="protein sequence ID" value="MBW7466731.1"/>
    <property type="molecule type" value="Genomic_DNA"/>
</dbReference>
<dbReference type="InterPro" id="IPR041498">
    <property type="entry name" value="Big_6"/>
</dbReference>
<protein>
    <submittedName>
        <fullName evidence="3">Gliding motility-associated C-terminal domain-containing protein</fullName>
    </submittedName>
</protein>
<dbReference type="Gene3D" id="3.40.50.1110">
    <property type="entry name" value="SGNH hydrolase"/>
    <property type="match status" value="1"/>
</dbReference>
<dbReference type="InterPro" id="IPR013783">
    <property type="entry name" value="Ig-like_fold"/>
</dbReference>
<dbReference type="Pfam" id="PF17936">
    <property type="entry name" value="Big_6"/>
    <property type="match status" value="1"/>
</dbReference>
<feature type="chain" id="PRO_5046667682" evidence="1">
    <location>
        <begin position="29"/>
        <end position="1510"/>
    </location>
</feature>
<dbReference type="InterPro" id="IPR003961">
    <property type="entry name" value="FN3_dom"/>
</dbReference>
<dbReference type="InterPro" id="IPR036514">
    <property type="entry name" value="SGNH_hydro_sf"/>
</dbReference>
<proteinExistence type="predicted"/>
<dbReference type="SUPFAM" id="SSF49265">
    <property type="entry name" value="Fibronectin type III"/>
    <property type="match status" value="1"/>
</dbReference>
<dbReference type="Gene3D" id="2.60.40.10">
    <property type="entry name" value="Immunoglobulins"/>
    <property type="match status" value="5"/>
</dbReference>
<dbReference type="InterPro" id="IPR001087">
    <property type="entry name" value="GDSL"/>
</dbReference>
<dbReference type="InterPro" id="IPR011081">
    <property type="entry name" value="Big_4"/>
</dbReference>
<dbReference type="InterPro" id="IPR044016">
    <property type="entry name" value="Big_13"/>
</dbReference>
<keyword evidence="1" id="KW-0732">Signal</keyword>
<dbReference type="NCBIfam" id="NF033510">
    <property type="entry name" value="Ca_tandemer"/>
    <property type="match status" value="2"/>
</dbReference>
<dbReference type="SUPFAM" id="SSF52266">
    <property type="entry name" value="SGNH hydrolase"/>
    <property type="match status" value="1"/>
</dbReference>
<dbReference type="Proteomes" id="UP000813018">
    <property type="component" value="Unassembled WGS sequence"/>
</dbReference>
<comment type="caution">
    <text evidence="3">The sequence shown here is derived from an EMBL/GenBank/DDBJ whole genome shotgun (WGS) entry which is preliminary data.</text>
</comment>
<sequence>MQNIYLQKLIHPFLLLLLVSLSSFDAEAFRASSVKSYTSAYRLDAPQLQAKPSLVGAIRLTWTPVSNATGYVLEMSNTGIAETFVPLKTFSVAERSFRHTGLYYNQKVYYRIKTINNSDESGYSAVVNATTHAQNKVFNIMPLGDSNTEGGSGSQSANIKISYRAKLAQLLNASASNGKYDFVGSQRSGSNFATDIDHAGFGGATIQNISDLLRDRSYGGTTNSQGLTYLQEYQPDIILLHIGTNNADGSDAAIARLEGVLNEIEKYENTSGKDVTVILAKIIKRVCYNDVFVYSTNCYTPAEAEATITYNRKMEPMVQRRQANGDNLILVDMQDGAGIIYKWSTDGGDMADPLHPTQAGYDKMAPVWYTELNKLLNVQVVSPPDTQAPETTIVSKPDALTNSNSATFSFSSNETGVVYLASINGAAFVQVSNPYTINSLADGEHTIAVKAKDAAGNIDETPATYTWTIDTKAPAAPLVLTPAEDALLNTGKPTITGTTEANATVTVYNESTQFGTTTAGADGNWSFTPATALADGTLQITARATDAAGNTGNASAVRTFTIDTKAPETTIATKPDVLTNQTTARFTFTSNEADVKYEASINGGAYAEVTNPYTLSNLEDGAHTLAVRAVDAAGNKDNTPATYTWTVDTQAPAAPLLASITEDRGPVNNDQITSDSELLLKGTAEAGATVALYRDGNAIGQTMATASGNWEFDYTATKLAEGNYIFTATASDAAGNTSQLSADFTVTIDLTAPAVTVASAQTSPVKDAFEVEIKFTEQVYGLAPTDFTVTNATLSNLASINSTTYKATVTPTADGLVRLSLAANKATDLAGNANKASEPLEVTYDGTRPQLSINSDAPAITKEAFTVTFTFSENVTGFEVGDVTAVNAALSNFTAQNAKVYTLLVSPVADGELSISVQAGKAFDAAGNGNVASSVYKRTFDGLPPVVTLSTEATDPINKPFTLKVEFSEPVTGFELNDVTVENGAASQLSKVNDLTYTLLITPASSGEVRILVAADNVTDIAQNGNTASNEIRLRYDDSRPDIILSTNAASPTNKPFTLVIKLSEPVTDFSLAAVAVTNATGGNLEQVNDTEYKALITPGNDGSIKVQLPENRVHDAATNGNTASNVLDILYDATAPDKYTIQFAVDLVNVTNQESIALAVTGAETDATYFYTISSQNGSDTVTGNATVTATEFNILNIDVSGLQDGTLTVSLYLVDEAGNKGEAVTAQVEKITKNIIAVEQPSSIKVPFRTGFDQLRLPEKVKVTYATQAQESINVIWQKGNYNGIAPGIYVLEGILQQAPKTYNTENRRASITIEVEPNKAPTALTLSSDTFKPDILPTEVVGSFATTDPDDTEFTYTLAAGQGDGDNNLFEVLGGNKLHLKSNKGLSGQTRFSIRVQSMDPYQNVIAREFILTKTPFNKPDIKLVNAFSPDGDGINDTWTVPELRYYNNIEIEIFDRAGTRLFHTVNPEEGWDGKGKDGKIVQGSYFYIIQVKDLGHVQKGVVTVLK</sequence>
<dbReference type="RefSeq" id="WP_219876612.1">
    <property type="nucleotide sequence ID" value="NZ_JAHYXK010000004.1"/>
</dbReference>
<evidence type="ECO:0000313" key="4">
    <source>
        <dbReference type="Proteomes" id="UP000813018"/>
    </source>
</evidence>
<dbReference type="PANTHER" id="PTHR34677:SF3">
    <property type="entry name" value="BACTERIAL IG-LIKE DOMAIN-CONTAINING PROTEIN"/>
    <property type="match status" value="1"/>
</dbReference>
<feature type="signal peptide" evidence="1">
    <location>
        <begin position="1"/>
        <end position="28"/>
    </location>
</feature>
<accession>A0ABS7CSA7</accession>
<dbReference type="InterPro" id="IPR026341">
    <property type="entry name" value="T9SS_type_B"/>
</dbReference>
<evidence type="ECO:0000313" key="3">
    <source>
        <dbReference type="EMBL" id="MBW7466731.1"/>
    </source>
</evidence>
<dbReference type="PANTHER" id="PTHR34677">
    <property type="match status" value="1"/>
</dbReference>
<evidence type="ECO:0000256" key="1">
    <source>
        <dbReference type="SAM" id="SignalP"/>
    </source>
</evidence>
<dbReference type="NCBIfam" id="TIGR04131">
    <property type="entry name" value="Bac_Flav_CTERM"/>
    <property type="match status" value="1"/>
</dbReference>
<feature type="domain" description="Fibronectin type-III" evidence="2">
    <location>
        <begin position="45"/>
        <end position="134"/>
    </location>
</feature>